<organism evidence="7 8">
    <name type="scientific">Aspergillus oryzae</name>
    <name type="common">Yellow koji mold</name>
    <dbReference type="NCBI Taxonomy" id="5062"/>
    <lineage>
        <taxon>Eukaryota</taxon>
        <taxon>Fungi</taxon>
        <taxon>Dikarya</taxon>
        <taxon>Ascomycota</taxon>
        <taxon>Pezizomycotina</taxon>
        <taxon>Eurotiomycetes</taxon>
        <taxon>Eurotiomycetidae</taxon>
        <taxon>Eurotiales</taxon>
        <taxon>Aspergillaceae</taxon>
        <taxon>Aspergillus</taxon>
        <taxon>Aspergillus subgen. Circumdati</taxon>
    </lineage>
</organism>
<feature type="transmembrane region" description="Helical" evidence="6">
    <location>
        <begin position="126"/>
        <end position="148"/>
    </location>
</feature>
<dbReference type="GO" id="GO:0016020">
    <property type="term" value="C:membrane"/>
    <property type="evidence" value="ECO:0007669"/>
    <property type="project" value="UniProtKB-SubCell"/>
</dbReference>
<feature type="region of interest" description="Disordered" evidence="5">
    <location>
        <begin position="103"/>
        <end position="123"/>
    </location>
</feature>
<evidence type="ECO:0000256" key="6">
    <source>
        <dbReference type="SAM" id="Phobius"/>
    </source>
</evidence>
<evidence type="ECO:0000256" key="5">
    <source>
        <dbReference type="SAM" id="MobiDB-lite"/>
    </source>
</evidence>
<evidence type="ECO:0000313" key="8">
    <source>
        <dbReference type="Proteomes" id="UP000190312"/>
    </source>
</evidence>
<evidence type="ECO:0000313" key="7">
    <source>
        <dbReference type="EMBL" id="OOO12581.1"/>
    </source>
</evidence>
<evidence type="ECO:0000256" key="4">
    <source>
        <dbReference type="ARBA" id="ARBA00023136"/>
    </source>
</evidence>
<comment type="caution">
    <text evidence="7">The sequence shown here is derived from an EMBL/GenBank/DDBJ whole genome shotgun (WGS) entry which is preliminary data.</text>
</comment>
<dbReference type="OrthoDB" id="4779287at2759"/>
<gene>
    <name evidence="7" type="ORF">OAory_01003300</name>
</gene>
<proteinExistence type="predicted"/>
<keyword evidence="3 6" id="KW-1133">Transmembrane helix</keyword>
<evidence type="ECO:0000256" key="1">
    <source>
        <dbReference type="ARBA" id="ARBA00004167"/>
    </source>
</evidence>
<name>A0A1S9DU65_ASPOZ</name>
<keyword evidence="4 6" id="KW-0472">Membrane</keyword>
<dbReference type="PANTHER" id="PTHR15549">
    <property type="entry name" value="PAIRED IMMUNOGLOBULIN-LIKE TYPE 2 RECEPTOR"/>
    <property type="match status" value="1"/>
</dbReference>
<evidence type="ECO:0000256" key="2">
    <source>
        <dbReference type="ARBA" id="ARBA00022692"/>
    </source>
</evidence>
<protein>
    <submittedName>
        <fullName evidence="7">Uncharacterized protein</fullName>
    </submittedName>
</protein>
<sequence length="207" mass="21591">MTTGFAVLGGFRGCCPGGTFCPHAYNIDCCPAGKNCTESLVQEPRCANATWDLYDNGGYFCCPHDTIGFALAGQYDGCAGTGYSFGDQDTRLEVISSGTATSATTTSAAATQTSSPSSSSGVDKGAVAGGVIGGVAGVALIAAFVWLFMRRRSRPQPAALQDGNTPIHDYKYVSSQPVEVDGQGYRYELESRPNAPVHELPAQLPGR</sequence>
<feature type="compositionally biased region" description="Low complexity" evidence="5">
    <location>
        <begin position="103"/>
        <end position="120"/>
    </location>
</feature>
<keyword evidence="2 6" id="KW-0812">Transmembrane</keyword>
<dbReference type="PANTHER" id="PTHR15549:SF27">
    <property type="entry name" value="CHITIN-BINDING TYPE-1 DOMAIN-CONTAINING PROTEIN"/>
    <property type="match status" value="1"/>
</dbReference>
<dbReference type="AlphaFoldDB" id="A0A1S9DU65"/>
<dbReference type="Proteomes" id="UP000190312">
    <property type="component" value="Unassembled WGS sequence"/>
</dbReference>
<reference evidence="7 8" key="1">
    <citation type="submission" date="2016-10" db="EMBL/GenBank/DDBJ databases">
        <title>Genome sequencing of Aspergillus oryzae BCC7051.</title>
        <authorList>
            <person name="Thammarongtham C."/>
            <person name="Vorapreeda T."/>
            <person name="Nookaew I."/>
            <person name="Srisuk T."/>
            <person name="Land M."/>
            <person name="Jeennor S."/>
            <person name="Laoteng K."/>
        </authorList>
    </citation>
    <scope>NUCLEOTIDE SEQUENCE [LARGE SCALE GENOMIC DNA]</scope>
    <source>
        <strain evidence="7 8">BCC7051</strain>
    </source>
</reference>
<dbReference type="GO" id="GO:0071944">
    <property type="term" value="C:cell periphery"/>
    <property type="evidence" value="ECO:0007669"/>
    <property type="project" value="UniProtKB-ARBA"/>
</dbReference>
<dbReference type="VEuPathDB" id="FungiDB:AO090005001270"/>
<dbReference type="InterPro" id="IPR051694">
    <property type="entry name" value="Immunoregulatory_rcpt-like"/>
</dbReference>
<accession>A0A1S9DU65</accession>
<comment type="subcellular location">
    <subcellularLocation>
        <location evidence="1">Membrane</location>
        <topology evidence="1">Single-pass membrane protein</topology>
    </subcellularLocation>
</comment>
<evidence type="ECO:0000256" key="3">
    <source>
        <dbReference type="ARBA" id="ARBA00022989"/>
    </source>
</evidence>
<dbReference type="EMBL" id="MKZY01000002">
    <property type="protein sequence ID" value="OOO12581.1"/>
    <property type="molecule type" value="Genomic_DNA"/>
</dbReference>